<dbReference type="EMBL" id="CAJVPT010056464">
    <property type="protein sequence ID" value="CAG8756838.1"/>
    <property type="molecule type" value="Genomic_DNA"/>
</dbReference>
<organism evidence="1 2">
    <name type="scientific">Acaulospora colombiana</name>
    <dbReference type="NCBI Taxonomy" id="27376"/>
    <lineage>
        <taxon>Eukaryota</taxon>
        <taxon>Fungi</taxon>
        <taxon>Fungi incertae sedis</taxon>
        <taxon>Mucoromycota</taxon>
        <taxon>Glomeromycotina</taxon>
        <taxon>Glomeromycetes</taxon>
        <taxon>Diversisporales</taxon>
        <taxon>Acaulosporaceae</taxon>
        <taxon>Acaulospora</taxon>
    </lineage>
</organism>
<reference evidence="1" key="1">
    <citation type="submission" date="2021-06" db="EMBL/GenBank/DDBJ databases">
        <authorList>
            <person name="Kallberg Y."/>
            <person name="Tangrot J."/>
            <person name="Rosling A."/>
        </authorList>
    </citation>
    <scope>NUCLEOTIDE SEQUENCE</scope>
    <source>
        <strain evidence="1">CL356</strain>
    </source>
</reference>
<feature type="non-terminal residue" evidence="1">
    <location>
        <position position="310"/>
    </location>
</feature>
<dbReference type="Proteomes" id="UP000789525">
    <property type="component" value="Unassembled WGS sequence"/>
</dbReference>
<accession>A0ACA9QPK6</accession>
<evidence type="ECO:0000313" key="1">
    <source>
        <dbReference type="EMBL" id="CAG8756838.1"/>
    </source>
</evidence>
<evidence type="ECO:0000313" key="2">
    <source>
        <dbReference type="Proteomes" id="UP000789525"/>
    </source>
</evidence>
<sequence length="310" mass="34533">MSEPSDSNDDASSFASAIDDIITQMIQNIPEQAAPPSSPVQPSSSLTGSPNIFPSTLLESPTGPPPLENTSSLLNLEVPSLLLAPRTFTPSLGRYNDPELDYLANLHEPRIPDHTESTIRNGSTPRPDLIVPRLDEESPPRDRAATTDQNFTIPPTSPMFNLLPLPLFPVSNGQDSANPTNERPRPNASTVERLLEMMRTLSIQDPEEDDNEETPTNPIERRWDREIDLWRPENIVLGPGDEDWLPPPPLPRAFNPNRRLQERAQTIIDKLETLDRDLVQKFCAMGCAGGEEGDRCTICWESFIEELDLT</sequence>
<protein>
    <submittedName>
        <fullName evidence="1">2831_t:CDS:1</fullName>
    </submittedName>
</protein>
<name>A0ACA9QPK6_9GLOM</name>
<proteinExistence type="predicted"/>
<comment type="caution">
    <text evidence="1">The sequence shown here is derived from an EMBL/GenBank/DDBJ whole genome shotgun (WGS) entry which is preliminary data.</text>
</comment>
<gene>
    <name evidence="1" type="ORF">ACOLOM_LOCUS13002</name>
</gene>
<keyword evidence="2" id="KW-1185">Reference proteome</keyword>